<dbReference type="InterPro" id="IPR023772">
    <property type="entry name" value="DNA-bd_HTH_TetR-type_CS"/>
</dbReference>
<comment type="caution">
    <text evidence="4">The sequence shown here is derived from an EMBL/GenBank/DDBJ whole genome shotgun (WGS) entry which is preliminary data.</text>
</comment>
<dbReference type="Proteomes" id="UP001500339">
    <property type="component" value="Unassembled WGS sequence"/>
</dbReference>
<evidence type="ECO:0000256" key="1">
    <source>
        <dbReference type="ARBA" id="ARBA00023125"/>
    </source>
</evidence>
<name>A0ABP3TX18_9CLOT</name>
<feature type="DNA-binding region" description="H-T-H motif" evidence="2">
    <location>
        <begin position="33"/>
        <end position="52"/>
    </location>
</feature>
<feature type="domain" description="HTH tetR-type" evidence="3">
    <location>
        <begin position="10"/>
        <end position="70"/>
    </location>
</feature>
<dbReference type="InterPro" id="IPR050624">
    <property type="entry name" value="HTH-type_Tx_Regulator"/>
</dbReference>
<keyword evidence="1 2" id="KW-0238">DNA-binding</keyword>
<evidence type="ECO:0000313" key="5">
    <source>
        <dbReference type="Proteomes" id="UP001500339"/>
    </source>
</evidence>
<evidence type="ECO:0000313" key="4">
    <source>
        <dbReference type="EMBL" id="GAA0719615.1"/>
    </source>
</evidence>
<dbReference type="RefSeq" id="WP_343766889.1">
    <property type="nucleotide sequence ID" value="NZ_BAAACF010000001.1"/>
</dbReference>
<dbReference type="PROSITE" id="PS01081">
    <property type="entry name" value="HTH_TETR_1"/>
    <property type="match status" value="1"/>
</dbReference>
<keyword evidence="5" id="KW-1185">Reference proteome</keyword>
<evidence type="ECO:0000256" key="2">
    <source>
        <dbReference type="PROSITE-ProRule" id="PRU00335"/>
    </source>
</evidence>
<dbReference type="InterPro" id="IPR009057">
    <property type="entry name" value="Homeodomain-like_sf"/>
</dbReference>
<sequence>MPRFTIDERESIKEDIINKGKELFTIYGLKKTSIDDIVKSCVIAKGTFYSFFKSKEELYFEILEREESFREELILKMLQSNKSPKESFKEFLKDCLIYVENNEFLKSLNERKELDLLLRKLPKEKIEEHFYKDKTSGLAFIEKWQKEGILIEETPEVIIGILRSLFILVYSKEEIGEHIYSPVIDRLIDIIAEGIFK</sequence>
<dbReference type="InterPro" id="IPR001647">
    <property type="entry name" value="HTH_TetR"/>
</dbReference>
<dbReference type="PANTHER" id="PTHR43479">
    <property type="entry name" value="ACREF/ENVCD OPERON REPRESSOR-RELATED"/>
    <property type="match status" value="1"/>
</dbReference>
<gene>
    <name evidence="4" type="ORF">GCM10008905_07890</name>
</gene>
<dbReference type="Gene3D" id="1.10.357.10">
    <property type="entry name" value="Tetracycline Repressor, domain 2"/>
    <property type="match status" value="1"/>
</dbReference>
<proteinExistence type="predicted"/>
<dbReference type="Pfam" id="PF00440">
    <property type="entry name" value="TetR_N"/>
    <property type="match status" value="1"/>
</dbReference>
<dbReference type="SUPFAM" id="SSF46689">
    <property type="entry name" value="Homeodomain-like"/>
    <property type="match status" value="1"/>
</dbReference>
<dbReference type="EMBL" id="BAAACF010000001">
    <property type="protein sequence ID" value="GAA0719615.1"/>
    <property type="molecule type" value="Genomic_DNA"/>
</dbReference>
<protein>
    <submittedName>
        <fullName evidence="4">TetR/AcrR family transcriptional regulator</fullName>
    </submittedName>
</protein>
<evidence type="ECO:0000259" key="3">
    <source>
        <dbReference type="PROSITE" id="PS50977"/>
    </source>
</evidence>
<reference evidence="5" key="1">
    <citation type="journal article" date="2019" name="Int. J. Syst. Evol. Microbiol.">
        <title>The Global Catalogue of Microorganisms (GCM) 10K type strain sequencing project: providing services to taxonomists for standard genome sequencing and annotation.</title>
        <authorList>
            <consortium name="The Broad Institute Genomics Platform"/>
            <consortium name="The Broad Institute Genome Sequencing Center for Infectious Disease"/>
            <person name="Wu L."/>
            <person name="Ma J."/>
        </authorList>
    </citation>
    <scope>NUCLEOTIDE SEQUENCE [LARGE SCALE GENOMIC DNA]</scope>
    <source>
        <strain evidence="5">JCM 1405</strain>
    </source>
</reference>
<dbReference type="PANTHER" id="PTHR43479:SF11">
    <property type="entry name" value="ACREF_ENVCD OPERON REPRESSOR-RELATED"/>
    <property type="match status" value="1"/>
</dbReference>
<organism evidence="4 5">
    <name type="scientific">Clostridium malenominatum</name>
    <dbReference type="NCBI Taxonomy" id="1539"/>
    <lineage>
        <taxon>Bacteria</taxon>
        <taxon>Bacillati</taxon>
        <taxon>Bacillota</taxon>
        <taxon>Clostridia</taxon>
        <taxon>Eubacteriales</taxon>
        <taxon>Clostridiaceae</taxon>
        <taxon>Clostridium</taxon>
    </lineage>
</organism>
<accession>A0ABP3TX18</accession>
<dbReference type="PROSITE" id="PS50977">
    <property type="entry name" value="HTH_TETR_2"/>
    <property type="match status" value="1"/>
</dbReference>